<dbReference type="AlphaFoldDB" id="A0AAF0TWH8"/>
<accession>A0AAF0TWH8</accession>
<name>A0AAF0TWH8_SOLVR</name>
<gene>
    <name evidence="1" type="ORF">MTR67_028254</name>
</gene>
<dbReference type="PANTHER" id="PTHR11439">
    <property type="entry name" value="GAG-POL-RELATED RETROTRANSPOSON"/>
    <property type="match status" value="1"/>
</dbReference>
<dbReference type="Proteomes" id="UP001234989">
    <property type="component" value="Chromosome 6"/>
</dbReference>
<organism evidence="1 2">
    <name type="scientific">Solanum verrucosum</name>
    <dbReference type="NCBI Taxonomy" id="315347"/>
    <lineage>
        <taxon>Eukaryota</taxon>
        <taxon>Viridiplantae</taxon>
        <taxon>Streptophyta</taxon>
        <taxon>Embryophyta</taxon>
        <taxon>Tracheophyta</taxon>
        <taxon>Spermatophyta</taxon>
        <taxon>Magnoliopsida</taxon>
        <taxon>eudicotyledons</taxon>
        <taxon>Gunneridae</taxon>
        <taxon>Pentapetalae</taxon>
        <taxon>asterids</taxon>
        <taxon>lamiids</taxon>
        <taxon>Solanales</taxon>
        <taxon>Solanaceae</taxon>
        <taxon>Solanoideae</taxon>
        <taxon>Solaneae</taxon>
        <taxon>Solanum</taxon>
    </lineage>
</organism>
<evidence type="ECO:0000313" key="1">
    <source>
        <dbReference type="EMBL" id="WMV34869.1"/>
    </source>
</evidence>
<evidence type="ECO:0000313" key="2">
    <source>
        <dbReference type="Proteomes" id="UP001234989"/>
    </source>
</evidence>
<sequence length="108" mass="12355">MHCASDLHLRATKRIARYIKGTINYGVEFHKNQKFRLNGFSDSDWGCAPNVKSTSGLYFNLGSGAFSWYCNKQDIEAQLTIEARFIAATTTVNQELWLRKIMCDPNMK</sequence>
<reference evidence="1" key="1">
    <citation type="submission" date="2023-08" db="EMBL/GenBank/DDBJ databases">
        <title>A de novo genome assembly of Solanum verrucosum Schlechtendal, a Mexican diploid species geographically isolated from the other diploid A-genome species in potato relatives.</title>
        <authorList>
            <person name="Hosaka K."/>
        </authorList>
    </citation>
    <scope>NUCLEOTIDE SEQUENCE</scope>
    <source>
        <tissue evidence="1">Young leaves</tissue>
    </source>
</reference>
<protein>
    <submittedName>
        <fullName evidence="1">Uncharacterized protein</fullName>
    </submittedName>
</protein>
<keyword evidence="2" id="KW-1185">Reference proteome</keyword>
<dbReference type="PANTHER" id="PTHR11439:SF503">
    <property type="entry name" value="CYSTEINE-RICH RLK (RECEPTOR-LIKE PROTEIN KINASE) 8"/>
    <property type="match status" value="1"/>
</dbReference>
<proteinExistence type="predicted"/>
<dbReference type="EMBL" id="CP133617">
    <property type="protein sequence ID" value="WMV34869.1"/>
    <property type="molecule type" value="Genomic_DNA"/>
</dbReference>